<gene>
    <name evidence="2" type="ORF">EZS27_009751</name>
</gene>
<dbReference type="PANTHER" id="PTHR34987:SF4">
    <property type="entry name" value="ALPHA-L-RHAMNOSIDASE C-TERMINAL DOMAIN-CONTAINING PROTEIN"/>
    <property type="match status" value="1"/>
</dbReference>
<dbReference type="InterPro" id="IPR012341">
    <property type="entry name" value="6hp_glycosidase-like_sf"/>
</dbReference>
<sequence length="803" mass="90462">MKRRGFLTSTIGLSLLAYTNCFAQTIMEPYPPVSGSFSGINVPQSPDPMVSYRWANPQHIDNLEIYTVNPVSVQVDKAENVVINSSSIHVTGECSLMFDFGQINAAWLEFDSENLAGEIEASISEYNEVSYKTARPVRYGRTWRLELNKESSGFYEGVRFAWVHIRKLTQPADISFVRLVCQIRPSNYDGSFSCSDTMLTRIWYTGAYEVRMNLLKDYFGAILMNRGDRISWTGDAHVSQAVSMVAFGNYDFVKTNLRFTATQSNGIASYSLYWVLSLVDYCNYTGDKAILDEMLTNACAKLDKAYNHYGKNPGLSFYGWDERLGAGFAEPNCAEAQNAYKMLSIRAWNEFSSTMAQTGNTQLAAKYKQYADEKIAELRKDASWTSPLGVHAAADAVSAGFMNRQEQESVWSTAFSDRLQRVSYSPFNQYFIIRSLAQMQRHNEALSTIDDCWSGQIRYGGTTFFEVFRPSWNRVSKPNDAPINNQCGVTSLTHPWSAGVTKWLSEEVLGIKPIEAGFATFLVKPHLSSAITWVKGSVPTLHGIIAASFNILSGDMEVTVPSGTWATVAIPKAGRSIESVKFKGQKKFKKSEDEDYIYYSGLPGGDYQIQITYAGKLPKTPKEPFIYAGGTTVKEDLSTQGNWKGKYGSKGYILYNYDSINSQRSRLPDFIEVSFATPGPYYYYVPAHWVSGTTDSRALISDQDGDTCRSLGNVHCNLTMGLDIQYKKQQTYKVSLYFADWDKKEYRSAIEIFDLKTLNLLMPVYMVRDYAEGKYIIFEFDRSVRIRINQVRGSATLCGMFFD</sequence>
<dbReference type="InterPro" id="IPR035398">
    <property type="entry name" value="Bac_rhamnosid_C"/>
</dbReference>
<dbReference type="Gene3D" id="1.50.10.10">
    <property type="match status" value="1"/>
</dbReference>
<accession>A0A5J4S9E1</accession>
<proteinExistence type="predicted"/>
<dbReference type="SUPFAM" id="SSF48208">
    <property type="entry name" value="Six-hairpin glycosidases"/>
    <property type="match status" value="1"/>
</dbReference>
<evidence type="ECO:0000259" key="1">
    <source>
        <dbReference type="Pfam" id="PF17390"/>
    </source>
</evidence>
<comment type="caution">
    <text evidence="2">The sequence shown here is derived from an EMBL/GenBank/DDBJ whole genome shotgun (WGS) entry which is preliminary data.</text>
</comment>
<dbReference type="AlphaFoldDB" id="A0A5J4S9E1"/>
<dbReference type="GO" id="GO:0005975">
    <property type="term" value="P:carbohydrate metabolic process"/>
    <property type="evidence" value="ECO:0007669"/>
    <property type="project" value="InterPro"/>
</dbReference>
<dbReference type="InterPro" id="IPR008928">
    <property type="entry name" value="6-hairpin_glycosidase_sf"/>
</dbReference>
<dbReference type="Gene3D" id="2.60.420.10">
    <property type="entry name" value="Maltose phosphorylase, domain 3"/>
    <property type="match status" value="1"/>
</dbReference>
<name>A0A5J4S9E1_9ZZZZ</name>
<evidence type="ECO:0000313" key="2">
    <source>
        <dbReference type="EMBL" id="KAA6342508.1"/>
    </source>
</evidence>
<protein>
    <recommendedName>
        <fullName evidence="1">Alpha-L-rhamnosidase C-terminal domain-containing protein</fullName>
    </recommendedName>
</protein>
<feature type="domain" description="Alpha-L-rhamnosidase C-terminal" evidence="1">
    <location>
        <begin position="510"/>
        <end position="579"/>
    </location>
</feature>
<dbReference type="Pfam" id="PF17390">
    <property type="entry name" value="Bac_rhamnosid_C"/>
    <property type="match status" value="1"/>
</dbReference>
<dbReference type="EMBL" id="SNRY01000321">
    <property type="protein sequence ID" value="KAA6342508.1"/>
    <property type="molecule type" value="Genomic_DNA"/>
</dbReference>
<dbReference type="PANTHER" id="PTHR34987">
    <property type="entry name" value="C, PUTATIVE (AFU_ORTHOLOGUE AFUA_3G02880)-RELATED"/>
    <property type="match status" value="1"/>
</dbReference>
<reference evidence="2" key="1">
    <citation type="submission" date="2019-03" db="EMBL/GenBank/DDBJ databases">
        <title>Single cell metagenomics reveals metabolic interactions within the superorganism composed of flagellate Streblomastix strix and complex community of Bacteroidetes bacteria on its surface.</title>
        <authorList>
            <person name="Treitli S.C."/>
            <person name="Kolisko M."/>
            <person name="Husnik F."/>
            <person name="Keeling P."/>
            <person name="Hampl V."/>
        </authorList>
    </citation>
    <scope>NUCLEOTIDE SEQUENCE</scope>
    <source>
        <strain evidence="2">STM</strain>
    </source>
</reference>
<organism evidence="2">
    <name type="scientific">termite gut metagenome</name>
    <dbReference type="NCBI Taxonomy" id="433724"/>
    <lineage>
        <taxon>unclassified sequences</taxon>
        <taxon>metagenomes</taxon>
        <taxon>organismal metagenomes</taxon>
    </lineage>
</organism>